<sequence>MKVNILGAAVLARGTLAGVTSEPKPVTSRPPQSTIHPALSSIYAAAATTEPQSPVSNVASKAFDRIIQIWLENTDFNVSSGDPNMQWIASQGILLTNYFAVTHPSQPNYAAVVAGDHFGMDHDDFISFPANISTVVDLLDTKSISWDSYQEDLPYPGFAGFNFSDQTTFANDYVRKHNPLQLFSSVTNDATKAAQIKSFMNLTSDITNHKLPQWSFITPNMRHDGHDTNITFSSTWTRTFLSPHLNNPYVTTKTLIVLSFDENKSSPTPNRVSTVLLGGAIPPSLHGTTDSNLYTHYTMLSTVQANWGLPSLGKWDCDANVLALVANWTGYRNAVVDTRGLFLNVSYPGPVSNKMFTPGWWPAPATGLKCAAGRGVLPAVVATWGRGEGTYNYTNVYPYDAVAGVAVGGELADGENDNGRVGASSSSGGGGGAGPSATAASPSATASGSVGVPVRPGGLICVGVVGLVAVAVV</sequence>
<dbReference type="InterPro" id="IPR007312">
    <property type="entry name" value="Phosphoesterase"/>
</dbReference>
<dbReference type="InterPro" id="IPR017850">
    <property type="entry name" value="Alkaline_phosphatase_core_sf"/>
</dbReference>
<dbReference type="EMBL" id="MU856262">
    <property type="protein sequence ID" value="KAK3897130.1"/>
    <property type="molecule type" value="Genomic_DNA"/>
</dbReference>
<keyword evidence="3" id="KW-0732">Signal</keyword>
<evidence type="ECO:0000313" key="4">
    <source>
        <dbReference type="EMBL" id="KAK3897130.1"/>
    </source>
</evidence>
<dbReference type="PANTHER" id="PTHR31956:SF8">
    <property type="entry name" value="ACID PHOSPHATASE PHOA (AFU_ORTHOLOGUE AFUA_1G03570)"/>
    <property type="match status" value="1"/>
</dbReference>
<accession>A0AAN6MAE6</accession>
<evidence type="ECO:0000256" key="3">
    <source>
        <dbReference type="SAM" id="SignalP"/>
    </source>
</evidence>
<protein>
    <recommendedName>
        <fullName evidence="6">Acid phosphatase</fullName>
    </recommendedName>
</protein>
<feature type="signal peptide" evidence="3">
    <location>
        <begin position="1"/>
        <end position="17"/>
    </location>
</feature>
<comment type="caution">
    <text evidence="4">The sequence shown here is derived from an EMBL/GenBank/DDBJ whole genome shotgun (WGS) entry which is preliminary data.</text>
</comment>
<keyword evidence="5" id="KW-1185">Reference proteome</keyword>
<dbReference type="Proteomes" id="UP001303889">
    <property type="component" value="Unassembled WGS sequence"/>
</dbReference>
<dbReference type="PANTHER" id="PTHR31956">
    <property type="entry name" value="NON-SPECIFIC PHOSPHOLIPASE C4-RELATED"/>
    <property type="match status" value="1"/>
</dbReference>
<proteinExistence type="predicted"/>
<reference evidence="4" key="2">
    <citation type="submission" date="2023-05" db="EMBL/GenBank/DDBJ databases">
        <authorList>
            <consortium name="Lawrence Berkeley National Laboratory"/>
            <person name="Steindorff A."/>
            <person name="Hensen N."/>
            <person name="Bonometti L."/>
            <person name="Westerberg I."/>
            <person name="Brannstrom I.O."/>
            <person name="Guillou S."/>
            <person name="Cros-Aarteil S."/>
            <person name="Calhoun S."/>
            <person name="Haridas S."/>
            <person name="Kuo A."/>
            <person name="Mondo S."/>
            <person name="Pangilinan J."/>
            <person name="Riley R."/>
            <person name="Labutti K."/>
            <person name="Andreopoulos B."/>
            <person name="Lipzen A."/>
            <person name="Chen C."/>
            <person name="Yanf M."/>
            <person name="Daum C."/>
            <person name="Ng V."/>
            <person name="Clum A."/>
            <person name="Ohm R."/>
            <person name="Martin F."/>
            <person name="Silar P."/>
            <person name="Natvig D."/>
            <person name="Lalanne C."/>
            <person name="Gautier V."/>
            <person name="Ament-Velasquez S.L."/>
            <person name="Kruys A."/>
            <person name="Hutchinson M.I."/>
            <person name="Powell A.J."/>
            <person name="Barry K."/>
            <person name="Miller A.N."/>
            <person name="Grigoriev I.V."/>
            <person name="Debuchy R."/>
            <person name="Gladieux P."/>
            <person name="Thoren M.H."/>
            <person name="Johannesson H."/>
        </authorList>
    </citation>
    <scope>NUCLEOTIDE SEQUENCE</scope>
    <source>
        <strain evidence="4">CBS 103.79</strain>
    </source>
</reference>
<name>A0AAN6MAE6_9PEZI</name>
<dbReference type="GO" id="GO:0016788">
    <property type="term" value="F:hydrolase activity, acting on ester bonds"/>
    <property type="evidence" value="ECO:0007669"/>
    <property type="project" value="InterPro"/>
</dbReference>
<dbReference type="GO" id="GO:0009395">
    <property type="term" value="P:phospholipid catabolic process"/>
    <property type="evidence" value="ECO:0007669"/>
    <property type="project" value="TreeGrafter"/>
</dbReference>
<organism evidence="4 5">
    <name type="scientific">Staphylotrichum tortipilum</name>
    <dbReference type="NCBI Taxonomy" id="2831512"/>
    <lineage>
        <taxon>Eukaryota</taxon>
        <taxon>Fungi</taxon>
        <taxon>Dikarya</taxon>
        <taxon>Ascomycota</taxon>
        <taxon>Pezizomycotina</taxon>
        <taxon>Sordariomycetes</taxon>
        <taxon>Sordariomycetidae</taxon>
        <taxon>Sordariales</taxon>
        <taxon>Chaetomiaceae</taxon>
        <taxon>Staphylotrichum</taxon>
    </lineage>
</organism>
<evidence type="ECO:0000256" key="1">
    <source>
        <dbReference type="ARBA" id="ARBA00022801"/>
    </source>
</evidence>
<evidence type="ECO:0000313" key="5">
    <source>
        <dbReference type="Proteomes" id="UP001303889"/>
    </source>
</evidence>
<gene>
    <name evidence="4" type="ORF">C8A05DRAFT_20043</name>
</gene>
<keyword evidence="1" id="KW-0378">Hydrolase</keyword>
<dbReference type="Pfam" id="PF04185">
    <property type="entry name" value="Phosphoesterase"/>
    <property type="match status" value="1"/>
</dbReference>
<evidence type="ECO:0008006" key="6">
    <source>
        <dbReference type="Google" id="ProtNLM"/>
    </source>
</evidence>
<feature type="region of interest" description="Disordered" evidence="2">
    <location>
        <begin position="415"/>
        <end position="447"/>
    </location>
</feature>
<feature type="chain" id="PRO_5042841662" description="Acid phosphatase" evidence="3">
    <location>
        <begin position="18"/>
        <end position="473"/>
    </location>
</feature>
<dbReference type="FunFam" id="3.40.720.10:FF:000064">
    <property type="entry name" value="Probable acid phosphatase Pho610"/>
    <property type="match status" value="1"/>
</dbReference>
<dbReference type="AlphaFoldDB" id="A0AAN6MAE6"/>
<reference evidence="4" key="1">
    <citation type="journal article" date="2023" name="Mol. Phylogenet. Evol.">
        <title>Genome-scale phylogeny and comparative genomics of the fungal order Sordariales.</title>
        <authorList>
            <person name="Hensen N."/>
            <person name="Bonometti L."/>
            <person name="Westerberg I."/>
            <person name="Brannstrom I.O."/>
            <person name="Guillou S."/>
            <person name="Cros-Aarteil S."/>
            <person name="Calhoun S."/>
            <person name="Haridas S."/>
            <person name="Kuo A."/>
            <person name="Mondo S."/>
            <person name="Pangilinan J."/>
            <person name="Riley R."/>
            <person name="LaButti K."/>
            <person name="Andreopoulos B."/>
            <person name="Lipzen A."/>
            <person name="Chen C."/>
            <person name="Yan M."/>
            <person name="Daum C."/>
            <person name="Ng V."/>
            <person name="Clum A."/>
            <person name="Steindorff A."/>
            <person name="Ohm R.A."/>
            <person name="Martin F."/>
            <person name="Silar P."/>
            <person name="Natvig D.O."/>
            <person name="Lalanne C."/>
            <person name="Gautier V."/>
            <person name="Ament-Velasquez S.L."/>
            <person name="Kruys A."/>
            <person name="Hutchinson M.I."/>
            <person name="Powell A.J."/>
            <person name="Barry K."/>
            <person name="Miller A.N."/>
            <person name="Grigoriev I.V."/>
            <person name="Debuchy R."/>
            <person name="Gladieux P."/>
            <person name="Hiltunen Thoren M."/>
            <person name="Johannesson H."/>
        </authorList>
    </citation>
    <scope>NUCLEOTIDE SEQUENCE</scope>
    <source>
        <strain evidence="4">CBS 103.79</strain>
    </source>
</reference>
<feature type="compositionally biased region" description="Low complexity" evidence="2">
    <location>
        <begin position="435"/>
        <end position="447"/>
    </location>
</feature>
<dbReference type="Gene3D" id="3.40.720.10">
    <property type="entry name" value="Alkaline Phosphatase, subunit A"/>
    <property type="match status" value="1"/>
</dbReference>
<evidence type="ECO:0000256" key="2">
    <source>
        <dbReference type="SAM" id="MobiDB-lite"/>
    </source>
</evidence>